<protein>
    <submittedName>
        <fullName evidence="2">Uncharacterized protein</fullName>
    </submittedName>
</protein>
<accession>A0A0E9SA35</accession>
<dbReference type="AlphaFoldDB" id="A0A0E9SA35"/>
<feature type="region of interest" description="Disordered" evidence="1">
    <location>
        <begin position="1"/>
        <end position="24"/>
    </location>
</feature>
<dbReference type="EMBL" id="GBXM01071209">
    <property type="protein sequence ID" value="JAH37368.1"/>
    <property type="molecule type" value="Transcribed_RNA"/>
</dbReference>
<proteinExistence type="predicted"/>
<reference evidence="2" key="2">
    <citation type="journal article" date="2015" name="Fish Shellfish Immunol.">
        <title>Early steps in the European eel (Anguilla anguilla)-Vibrio vulnificus interaction in the gills: Role of the RtxA13 toxin.</title>
        <authorList>
            <person name="Callol A."/>
            <person name="Pajuelo D."/>
            <person name="Ebbesson L."/>
            <person name="Teles M."/>
            <person name="MacKenzie S."/>
            <person name="Amaro C."/>
        </authorList>
    </citation>
    <scope>NUCLEOTIDE SEQUENCE</scope>
</reference>
<evidence type="ECO:0000256" key="1">
    <source>
        <dbReference type="SAM" id="MobiDB-lite"/>
    </source>
</evidence>
<feature type="compositionally biased region" description="Basic and acidic residues" evidence="1">
    <location>
        <begin position="1"/>
        <end position="12"/>
    </location>
</feature>
<evidence type="ECO:0000313" key="2">
    <source>
        <dbReference type="EMBL" id="JAH37368.1"/>
    </source>
</evidence>
<sequence length="24" mass="2725">MKERHKAGEGERSVAQFLTPSPRL</sequence>
<reference evidence="2" key="1">
    <citation type="submission" date="2014-11" db="EMBL/GenBank/DDBJ databases">
        <authorList>
            <person name="Amaro Gonzalez C."/>
        </authorList>
    </citation>
    <scope>NUCLEOTIDE SEQUENCE</scope>
</reference>
<name>A0A0E9SA35_ANGAN</name>
<organism evidence="2">
    <name type="scientific">Anguilla anguilla</name>
    <name type="common">European freshwater eel</name>
    <name type="synonym">Muraena anguilla</name>
    <dbReference type="NCBI Taxonomy" id="7936"/>
    <lineage>
        <taxon>Eukaryota</taxon>
        <taxon>Metazoa</taxon>
        <taxon>Chordata</taxon>
        <taxon>Craniata</taxon>
        <taxon>Vertebrata</taxon>
        <taxon>Euteleostomi</taxon>
        <taxon>Actinopterygii</taxon>
        <taxon>Neopterygii</taxon>
        <taxon>Teleostei</taxon>
        <taxon>Anguilliformes</taxon>
        <taxon>Anguillidae</taxon>
        <taxon>Anguilla</taxon>
    </lineage>
</organism>